<evidence type="ECO:0000313" key="2">
    <source>
        <dbReference type="Proteomes" id="UP000435036"/>
    </source>
</evidence>
<dbReference type="AlphaFoldDB" id="A0A6N8KUE1"/>
<dbReference type="CDD" id="cd15482">
    <property type="entry name" value="Sialidase_non-viral"/>
    <property type="match status" value="1"/>
</dbReference>
<sequence>MHKVFWLFIAFFPFSPVLKAQQVPGIVVAHVSADEKQYIGSPSLAILPNGDYVASHDFFGPQSSEWQQAVTDIYLSKDQGKKWRKVSRLHGAFWSSLFVHKGDLYLLGPDRHHGTVMIRRSSDGGKTWTQPSTKENGVIKTGEFHCAPMPVVNYQGKLWRPMETAHGPILTWGKRYGAMIMYADEEADLLNAKSWKISNVLHYDSTYLDGKFGGWLEGNFVVGKNNQLWNILRVDQSAKNEKAAFVKVSTDGSTLTFDPNTGFKDFPGGSKKFVIKYDEKSGYYYTLANIILDKYAQQFPKRYASGFRNVLALRKSKDLSHWEDVKIILEHEDVEHVGFQYVDWLFEGQDLLVLSRTAFFDGKRKAQNNHDANYLTFHRITNFRDLQP</sequence>
<protein>
    <submittedName>
        <fullName evidence="1">Exo-alpha-sialidase</fullName>
    </submittedName>
</protein>
<dbReference type="Proteomes" id="UP000435036">
    <property type="component" value="Unassembled WGS sequence"/>
</dbReference>
<gene>
    <name evidence="1" type="ORF">GQF63_03490</name>
</gene>
<evidence type="ECO:0000313" key="1">
    <source>
        <dbReference type="EMBL" id="MVZ61080.1"/>
    </source>
</evidence>
<dbReference type="Gene3D" id="2.120.10.10">
    <property type="match status" value="1"/>
</dbReference>
<accession>A0A6N8KUE1</accession>
<reference evidence="1 2" key="1">
    <citation type="submission" date="2019-12" db="EMBL/GenBank/DDBJ databases">
        <authorList>
            <person name="Dong K."/>
        </authorList>
    </citation>
    <scope>NUCLEOTIDE SEQUENCE [LARGE SCALE GENOMIC DNA]</scope>
    <source>
        <strain evidence="1 2">JCM 31225</strain>
    </source>
</reference>
<dbReference type="OrthoDB" id="9021327at2"/>
<organism evidence="1 2">
    <name type="scientific">Sphingobacterium humi</name>
    <dbReference type="NCBI Taxonomy" id="1796905"/>
    <lineage>
        <taxon>Bacteria</taxon>
        <taxon>Pseudomonadati</taxon>
        <taxon>Bacteroidota</taxon>
        <taxon>Sphingobacteriia</taxon>
        <taxon>Sphingobacteriales</taxon>
        <taxon>Sphingobacteriaceae</taxon>
        <taxon>Sphingobacterium</taxon>
    </lineage>
</organism>
<comment type="caution">
    <text evidence="1">The sequence shown here is derived from an EMBL/GenBank/DDBJ whole genome shotgun (WGS) entry which is preliminary data.</text>
</comment>
<dbReference type="InterPro" id="IPR036278">
    <property type="entry name" value="Sialidase_sf"/>
</dbReference>
<dbReference type="EMBL" id="WSQA01000002">
    <property type="protein sequence ID" value="MVZ61080.1"/>
    <property type="molecule type" value="Genomic_DNA"/>
</dbReference>
<dbReference type="RefSeq" id="WP_160367726.1">
    <property type="nucleotide sequence ID" value="NZ_WSQA01000002.1"/>
</dbReference>
<name>A0A6N8KUE1_9SPHI</name>
<dbReference type="SUPFAM" id="SSF50939">
    <property type="entry name" value="Sialidases"/>
    <property type="match status" value="1"/>
</dbReference>
<keyword evidence="2" id="KW-1185">Reference proteome</keyword>
<proteinExistence type="predicted"/>